<organism evidence="7 8">
    <name type="scientific">Eilatimonas milleporae</name>
    <dbReference type="NCBI Taxonomy" id="911205"/>
    <lineage>
        <taxon>Bacteria</taxon>
        <taxon>Pseudomonadati</taxon>
        <taxon>Pseudomonadota</taxon>
        <taxon>Alphaproteobacteria</taxon>
        <taxon>Kordiimonadales</taxon>
        <taxon>Kordiimonadaceae</taxon>
        <taxon>Eilatimonas</taxon>
    </lineage>
</organism>
<dbReference type="Proteomes" id="UP000271227">
    <property type="component" value="Unassembled WGS sequence"/>
</dbReference>
<keyword evidence="3" id="KW-0963">Cytoplasm</keyword>
<name>A0A3M0BYV9_9PROT</name>
<accession>A0A3M0BYV9</accession>
<dbReference type="InterPro" id="IPR001020">
    <property type="entry name" value="PTS_HPr_His_P_site"/>
</dbReference>
<dbReference type="InterPro" id="IPR035895">
    <property type="entry name" value="HPr-like_sf"/>
</dbReference>
<dbReference type="PANTHER" id="PTHR33705:SF2">
    <property type="entry name" value="PHOSPHOCARRIER PROTEIN NPR"/>
    <property type="match status" value="1"/>
</dbReference>
<sequence>MPVSNTSMSPATFWADDGTAGIVDRNSPDTPKTPGAPARQVTIVNRRGLHARASAAFARAAGAFRAEITVAKDDMSVPATSIMGLMMLGAARGDSIRLEATGDDAEAALVALETLVTERFGESE</sequence>
<dbReference type="Gene3D" id="3.30.1340.10">
    <property type="entry name" value="HPr-like"/>
    <property type="match status" value="1"/>
</dbReference>
<dbReference type="PROSITE" id="PS00369">
    <property type="entry name" value="PTS_HPR_HIS"/>
    <property type="match status" value="1"/>
</dbReference>
<dbReference type="EMBL" id="REFR01000014">
    <property type="protein sequence ID" value="RMB02794.1"/>
    <property type="molecule type" value="Genomic_DNA"/>
</dbReference>
<dbReference type="InterPro" id="IPR050399">
    <property type="entry name" value="HPr"/>
</dbReference>
<dbReference type="NCBIfam" id="TIGR01003">
    <property type="entry name" value="PTS_HPr_family"/>
    <property type="match status" value="1"/>
</dbReference>
<evidence type="ECO:0000256" key="1">
    <source>
        <dbReference type="ARBA" id="ARBA00004496"/>
    </source>
</evidence>
<dbReference type="InterPro" id="IPR000032">
    <property type="entry name" value="HPr-like"/>
</dbReference>
<dbReference type="FunCoup" id="A0A3M0BYV9">
    <property type="interactions" value="17"/>
</dbReference>
<reference evidence="7 8" key="1">
    <citation type="submission" date="2018-10" db="EMBL/GenBank/DDBJ databases">
        <title>Genomic Encyclopedia of Archaeal and Bacterial Type Strains, Phase II (KMG-II): from individual species to whole genera.</title>
        <authorList>
            <person name="Goeker M."/>
        </authorList>
    </citation>
    <scope>NUCLEOTIDE SEQUENCE [LARGE SCALE GENOMIC DNA]</scope>
    <source>
        <strain evidence="7 8">DSM 25217</strain>
    </source>
</reference>
<dbReference type="PANTHER" id="PTHR33705">
    <property type="entry name" value="PHOSPHOCARRIER PROTEIN HPR"/>
    <property type="match status" value="1"/>
</dbReference>
<dbReference type="PRINTS" id="PR00107">
    <property type="entry name" value="PHOSPHOCPHPR"/>
</dbReference>
<evidence type="ECO:0000256" key="2">
    <source>
        <dbReference type="ARBA" id="ARBA00010736"/>
    </source>
</evidence>
<dbReference type="CDD" id="cd00367">
    <property type="entry name" value="PTS-HPr_like"/>
    <property type="match status" value="1"/>
</dbReference>
<comment type="caution">
    <text evidence="7">The sequence shown here is derived from an EMBL/GenBank/DDBJ whole genome shotgun (WGS) entry which is preliminary data.</text>
</comment>
<dbReference type="AlphaFoldDB" id="A0A3M0BYV9"/>
<evidence type="ECO:0000256" key="3">
    <source>
        <dbReference type="ARBA" id="ARBA00022490"/>
    </source>
</evidence>
<evidence type="ECO:0000313" key="7">
    <source>
        <dbReference type="EMBL" id="RMB02794.1"/>
    </source>
</evidence>
<comment type="subcellular location">
    <subcellularLocation>
        <location evidence="1">Cytoplasm</location>
    </subcellularLocation>
</comment>
<dbReference type="Pfam" id="PF00381">
    <property type="entry name" value="PTS-HPr"/>
    <property type="match status" value="1"/>
</dbReference>
<evidence type="ECO:0000256" key="5">
    <source>
        <dbReference type="SAM" id="MobiDB-lite"/>
    </source>
</evidence>
<feature type="domain" description="HPr" evidence="6">
    <location>
        <begin position="36"/>
        <end position="123"/>
    </location>
</feature>
<dbReference type="InParanoid" id="A0A3M0BYV9"/>
<protein>
    <submittedName>
        <fullName evidence="7">Phosphocarrier protein</fullName>
    </submittedName>
</protein>
<feature type="region of interest" description="Disordered" evidence="5">
    <location>
        <begin position="1"/>
        <end position="37"/>
    </location>
</feature>
<dbReference type="PROSITE" id="PS51350">
    <property type="entry name" value="PTS_HPR_DOM"/>
    <property type="match status" value="1"/>
</dbReference>
<comment type="similarity">
    <text evidence="2">Belongs to the HPr family.</text>
</comment>
<proteinExistence type="inferred from homology"/>
<dbReference type="SUPFAM" id="SSF55594">
    <property type="entry name" value="HPr-like"/>
    <property type="match status" value="1"/>
</dbReference>
<dbReference type="GO" id="GO:0005737">
    <property type="term" value="C:cytoplasm"/>
    <property type="evidence" value="ECO:0007669"/>
    <property type="project" value="UniProtKB-SubCell"/>
</dbReference>
<evidence type="ECO:0000313" key="8">
    <source>
        <dbReference type="Proteomes" id="UP000271227"/>
    </source>
</evidence>
<evidence type="ECO:0000256" key="4">
    <source>
        <dbReference type="ARBA" id="ARBA00022683"/>
    </source>
</evidence>
<keyword evidence="4" id="KW-0598">Phosphotransferase system</keyword>
<dbReference type="GO" id="GO:0009401">
    <property type="term" value="P:phosphoenolpyruvate-dependent sugar phosphotransferase system"/>
    <property type="evidence" value="ECO:0007669"/>
    <property type="project" value="UniProtKB-KW"/>
</dbReference>
<gene>
    <name evidence="7" type="ORF">BXY39_3146</name>
</gene>
<evidence type="ECO:0000259" key="6">
    <source>
        <dbReference type="PROSITE" id="PS51350"/>
    </source>
</evidence>
<keyword evidence="8" id="KW-1185">Reference proteome</keyword>
<feature type="compositionally biased region" description="Polar residues" evidence="5">
    <location>
        <begin position="1"/>
        <end position="10"/>
    </location>
</feature>